<evidence type="ECO:0000259" key="2">
    <source>
        <dbReference type="Pfam" id="PF20691"/>
    </source>
</evidence>
<feature type="compositionally biased region" description="Basic and acidic residues" evidence="1">
    <location>
        <begin position="616"/>
        <end position="625"/>
    </location>
</feature>
<feature type="compositionally biased region" description="Basic and acidic residues" evidence="1">
    <location>
        <begin position="569"/>
        <end position="578"/>
    </location>
</feature>
<evidence type="ECO:0000313" key="3">
    <source>
        <dbReference type="EMBL" id="CAK0891540.1"/>
    </source>
</evidence>
<dbReference type="InterPro" id="IPR049100">
    <property type="entry name" value="TAGT"/>
</dbReference>
<proteinExistence type="predicted"/>
<comment type="caution">
    <text evidence="3">The sequence shown here is derived from an EMBL/GenBank/DDBJ whole genome shotgun (WGS) entry which is preliminary data.</text>
</comment>
<name>A0ABN9WXA3_9DINO</name>
<evidence type="ECO:0000313" key="4">
    <source>
        <dbReference type="Proteomes" id="UP001189429"/>
    </source>
</evidence>
<feature type="domain" description="TET-Associated Glycosyltransferase" evidence="2">
    <location>
        <begin position="249"/>
        <end position="370"/>
    </location>
</feature>
<dbReference type="Proteomes" id="UP001189429">
    <property type="component" value="Unassembled WGS sequence"/>
</dbReference>
<keyword evidence="4" id="KW-1185">Reference proteome</keyword>
<sequence length="865" mass="94303">MLAIQASFPGKSVEVPVWKADVDARHKATSVVKLWAREHLGVEDVPPGLQVTAGPGGAALDLREALASLRPMLPVREARLLMSIVWPADVRWGGDGPVTPLGRLPSHTSAVGKLMSLNVSCRYANVDGSVMGWHTSSTYKAKLEAGVYEENAGLYAQAAYVEAMRSPPAQSPGTLAGLLVDETVGSCELVVFSDHSLFPHSASKPSHEAFRAILKGPATLLANWEHTCRRFEESRVNEKTPVDKLMPCPTFIPTKGRAQRSNLNWEADHVYGPLGREGKPAGRFPVVCVVVEPAEEAEYREAWPQGLMLVLPRDGGGPGFARWAIQRVCTRAFQWCGKLGSEGSGKWQERRLPWIWVFDDSLSMFYRLVDLEAALVGDPHRRTPQRVKQREAPEGMPMFREAMLEVQRHVFLPRAAVAGFLRDDGTASCKKMGWKMDEMSLWKVVFLNLPELRRLQVEYLPDLQLYEDVCLNHQVLKSGGHTLKCQSFCFRAAHSRQGGCADQVGVGKRNADGTTLQDLMPAEVFARLGGQSRKTVEELLGWVRAKEQACVDKSGRPPQEDAGAPGDAKAQDQLERRTGAPAEAGAAGAGASAAPACVDEGGELPREDLSAAGDAKGQDHLERRTGAPAKAGALGASASAAQVSASRAPTVGRAAEDRLRAESLRTKEQKRAQAKEAKERDLAKEREIRKRAYEQRKVTRDHRQEYIRRKEVLAGCEADIVQRVATVAVPAGGPQPAHYAALGVEKAADQAKVERAFTRAALKSIYYASGKTKCRLEEKLDFSPPRVRRFRELAEAYHLVLRAAPEAARAERAVLPTEAAEGEDGGSESSSSESSSRVSLRLSSGEGRVSLGPISLADYEAPRIR</sequence>
<protein>
    <recommendedName>
        <fullName evidence="2">TET-Associated Glycosyltransferase domain-containing protein</fullName>
    </recommendedName>
</protein>
<feature type="compositionally biased region" description="Basic and acidic residues" evidence="1">
    <location>
        <begin position="550"/>
        <end position="559"/>
    </location>
</feature>
<feature type="compositionally biased region" description="Low complexity" evidence="1">
    <location>
        <begin position="626"/>
        <end position="648"/>
    </location>
</feature>
<dbReference type="Pfam" id="PF20691">
    <property type="entry name" value="TAGT"/>
    <property type="match status" value="1"/>
</dbReference>
<gene>
    <name evidence="3" type="ORF">PCOR1329_LOCUS71472</name>
</gene>
<feature type="compositionally biased region" description="Basic and acidic residues" evidence="1">
    <location>
        <begin position="654"/>
        <end position="683"/>
    </location>
</feature>
<feature type="region of interest" description="Disordered" evidence="1">
    <location>
        <begin position="550"/>
        <end position="683"/>
    </location>
</feature>
<dbReference type="EMBL" id="CAUYUJ010019493">
    <property type="protein sequence ID" value="CAK0891540.1"/>
    <property type="molecule type" value="Genomic_DNA"/>
</dbReference>
<evidence type="ECO:0000256" key="1">
    <source>
        <dbReference type="SAM" id="MobiDB-lite"/>
    </source>
</evidence>
<feature type="compositionally biased region" description="Low complexity" evidence="1">
    <location>
        <begin position="579"/>
        <end position="596"/>
    </location>
</feature>
<accession>A0ABN9WXA3</accession>
<reference evidence="3" key="1">
    <citation type="submission" date="2023-10" db="EMBL/GenBank/DDBJ databases">
        <authorList>
            <person name="Chen Y."/>
            <person name="Shah S."/>
            <person name="Dougan E. K."/>
            <person name="Thang M."/>
            <person name="Chan C."/>
        </authorList>
    </citation>
    <scope>NUCLEOTIDE SEQUENCE [LARGE SCALE GENOMIC DNA]</scope>
</reference>
<organism evidence="3 4">
    <name type="scientific">Prorocentrum cordatum</name>
    <dbReference type="NCBI Taxonomy" id="2364126"/>
    <lineage>
        <taxon>Eukaryota</taxon>
        <taxon>Sar</taxon>
        <taxon>Alveolata</taxon>
        <taxon>Dinophyceae</taxon>
        <taxon>Prorocentrales</taxon>
        <taxon>Prorocentraceae</taxon>
        <taxon>Prorocentrum</taxon>
    </lineage>
</organism>
<feature type="region of interest" description="Disordered" evidence="1">
    <location>
        <begin position="817"/>
        <end position="850"/>
    </location>
</feature>
<feature type="compositionally biased region" description="Low complexity" evidence="1">
    <location>
        <begin position="827"/>
        <end position="848"/>
    </location>
</feature>